<dbReference type="InterPro" id="IPR001279">
    <property type="entry name" value="Metallo-B-lactamas"/>
</dbReference>
<evidence type="ECO:0000256" key="1">
    <source>
        <dbReference type="ARBA" id="ARBA00007749"/>
    </source>
</evidence>
<dbReference type="GO" id="GO:0016787">
    <property type="term" value="F:hydrolase activity"/>
    <property type="evidence" value="ECO:0007669"/>
    <property type="project" value="UniProtKB-KW"/>
</dbReference>
<evidence type="ECO:0000256" key="4">
    <source>
        <dbReference type="ARBA" id="ARBA00022833"/>
    </source>
</evidence>
<reference evidence="6 7" key="1">
    <citation type="submission" date="2018-05" db="EMBL/GenBank/DDBJ databases">
        <title>Genomic Encyclopedia of Type Strains, Phase IV (KMG-IV): sequencing the most valuable type-strain genomes for metagenomic binning, comparative biology and taxonomic classification.</title>
        <authorList>
            <person name="Goeker M."/>
        </authorList>
    </citation>
    <scope>NUCLEOTIDE SEQUENCE [LARGE SCALE GENOMIC DNA]</scope>
    <source>
        <strain evidence="6 7">DSM 44717</strain>
    </source>
</reference>
<organism evidence="6 7">
    <name type="scientific">Nocardia neocaledoniensis</name>
    <dbReference type="NCBI Taxonomy" id="236511"/>
    <lineage>
        <taxon>Bacteria</taxon>
        <taxon>Bacillati</taxon>
        <taxon>Actinomycetota</taxon>
        <taxon>Actinomycetes</taxon>
        <taxon>Mycobacteriales</taxon>
        <taxon>Nocardiaceae</taxon>
        <taxon>Nocardia</taxon>
    </lineage>
</organism>
<dbReference type="AlphaFoldDB" id="A0A317N7Q0"/>
<dbReference type="CDD" id="cd07742">
    <property type="entry name" value="metallo-hydrolase-like_MBL-fold"/>
    <property type="match status" value="1"/>
</dbReference>
<dbReference type="InterPro" id="IPR036866">
    <property type="entry name" value="RibonucZ/Hydroxyglut_hydro"/>
</dbReference>
<evidence type="ECO:0000313" key="6">
    <source>
        <dbReference type="EMBL" id="PWV71049.1"/>
    </source>
</evidence>
<comment type="similarity">
    <text evidence="1">Belongs to the metallo-beta-lactamase superfamily.</text>
</comment>
<keyword evidence="4" id="KW-0862">Zinc</keyword>
<dbReference type="SMART" id="SM00849">
    <property type="entry name" value="Lactamase_B"/>
    <property type="match status" value="1"/>
</dbReference>
<gene>
    <name evidence="6" type="ORF">DFR69_11138</name>
</gene>
<dbReference type="EMBL" id="QGTL01000011">
    <property type="protein sequence ID" value="PWV71049.1"/>
    <property type="molecule type" value="Genomic_DNA"/>
</dbReference>
<protein>
    <submittedName>
        <fullName evidence="6">Metallo-beta-lactamase superfamily protein</fullName>
    </submittedName>
</protein>
<dbReference type="InterPro" id="IPR051013">
    <property type="entry name" value="MBL_superfamily_lactonases"/>
</dbReference>
<keyword evidence="7" id="KW-1185">Reference proteome</keyword>
<accession>A0A317N7Q0</accession>
<proteinExistence type="inferred from homology"/>
<evidence type="ECO:0000256" key="2">
    <source>
        <dbReference type="ARBA" id="ARBA00022723"/>
    </source>
</evidence>
<dbReference type="SUPFAM" id="SSF56281">
    <property type="entry name" value="Metallo-hydrolase/oxidoreductase"/>
    <property type="match status" value="1"/>
</dbReference>
<comment type="caution">
    <text evidence="6">The sequence shown here is derived from an EMBL/GenBank/DDBJ whole genome shotgun (WGS) entry which is preliminary data.</text>
</comment>
<evidence type="ECO:0000313" key="7">
    <source>
        <dbReference type="Proteomes" id="UP000246410"/>
    </source>
</evidence>
<feature type="domain" description="Metallo-beta-lactamase" evidence="5">
    <location>
        <begin position="6"/>
        <end position="233"/>
    </location>
</feature>
<dbReference type="Gene3D" id="3.60.15.10">
    <property type="entry name" value="Ribonuclease Z/Hydroxyacylglutathione hydrolase-like"/>
    <property type="match status" value="1"/>
</dbReference>
<keyword evidence="3" id="KW-0378">Hydrolase</keyword>
<dbReference type="PANTHER" id="PTHR42978">
    <property type="entry name" value="QUORUM-QUENCHING LACTONASE YTNP-RELATED-RELATED"/>
    <property type="match status" value="1"/>
</dbReference>
<dbReference type="PANTHER" id="PTHR42978:SF3">
    <property type="entry name" value="BLR3078 PROTEIN"/>
    <property type="match status" value="1"/>
</dbReference>
<dbReference type="GO" id="GO:0046872">
    <property type="term" value="F:metal ion binding"/>
    <property type="evidence" value="ECO:0007669"/>
    <property type="project" value="UniProtKB-KW"/>
</dbReference>
<evidence type="ECO:0000256" key="3">
    <source>
        <dbReference type="ARBA" id="ARBA00022801"/>
    </source>
</evidence>
<dbReference type="Pfam" id="PF00753">
    <property type="entry name" value="Lactamase_B"/>
    <property type="match status" value="1"/>
</dbReference>
<name>A0A317N7Q0_9NOCA</name>
<dbReference type="Proteomes" id="UP000246410">
    <property type="component" value="Unassembled WGS sequence"/>
</dbReference>
<keyword evidence="2" id="KW-0479">Metal-binding</keyword>
<sequence length="253" mass="27767">MIGGLVDHCLLIETARGLVLVDTGFGSADVADPARLGWSRRLFRPRLDPRVTARSQIESFGYRDTDVTDIVLTHLDYDHAGGLADFPAARIHVHGPELRAAQSPRWAERPRYRPAQWEHGPRWVVNEAEGSDTWFGLDAVRALPGLGTDILVVPLYGHTRGHVGVAVNTPAGWLLHAGDALLTTRDLDDPVRRMMVACYGGPGLRAAAARWNNTRALADLTRREPAVTVFTAHDRQMFTTLRTRATGAGDRAS</sequence>
<evidence type="ECO:0000259" key="5">
    <source>
        <dbReference type="SMART" id="SM00849"/>
    </source>
</evidence>